<dbReference type="PRINTS" id="PR00723">
    <property type="entry name" value="SUBTILISIN"/>
</dbReference>
<dbReference type="Gene3D" id="3.40.50.200">
    <property type="entry name" value="Peptidase S8/S53 domain"/>
    <property type="match status" value="1"/>
</dbReference>
<dbReference type="InterPro" id="IPR015500">
    <property type="entry name" value="Peptidase_S8_subtilisin-rel"/>
</dbReference>
<dbReference type="AlphaFoldDB" id="A0A7W7H083"/>
<comment type="similarity">
    <text evidence="1 5">Belongs to the peptidase S8 family.</text>
</comment>
<keyword evidence="3 5" id="KW-0378">Hydrolase</keyword>
<evidence type="ECO:0000256" key="6">
    <source>
        <dbReference type="SAM" id="MobiDB-lite"/>
    </source>
</evidence>
<dbReference type="GO" id="GO:0004252">
    <property type="term" value="F:serine-type endopeptidase activity"/>
    <property type="evidence" value="ECO:0007669"/>
    <property type="project" value="UniProtKB-UniRule"/>
</dbReference>
<comment type="caution">
    <text evidence="8">The sequence shown here is derived from an EMBL/GenBank/DDBJ whole genome shotgun (WGS) entry which is preliminary data.</text>
</comment>
<dbReference type="InterPro" id="IPR036852">
    <property type="entry name" value="Peptidase_S8/S53_dom_sf"/>
</dbReference>
<keyword evidence="2 5" id="KW-0645">Protease</keyword>
<dbReference type="CDD" id="cd00306">
    <property type="entry name" value="Peptidases_S8_S53"/>
    <property type="match status" value="1"/>
</dbReference>
<evidence type="ECO:0000313" key="9">
    <source>
        <dbReference type="Proteomes" id="UP000546162"/>
    </source>
</evidence>
<keyword evidence="9" id="KW-1185">Reference proteome</keyword>
<keyword evidence="4 5" id="KW-0720">Serine protease</keyword>
<sequence>MPSDARLSAYRNRRRQRMERLPQLRSSRSAAGATAWHVTGELLVLDDGRRAAERHLAGGGIDVSGDEELMPGLRRYIAPHADVPATVAAVRAEVAGPDAVVAPNHVFVATGNVFGHGGPYGPPEPAAPAALLSPGTAAGRVPVAVVDTGLWKDSPLPPACYAAGTVDVETDTDVDNDGVLDGDVGHANFIAGVIAARTGRTGISVIRVLDTFGICTEDGLIRGLGRVGPEVRVVNLSLGGYSVGDTPPIGLRMALRRLLSTGDRVVVAAAGNDGNATDPFWPAAFAGTGASFADRVAAIAAHDGTGLCDWSNSGDWLTAAAPGADVVSTYIAHQQFPTGWASWSGTSFATPYVVAAVAERIARGSTARDALRDVVAAAGRRFDDLPAL</sequence>
<proteinExistence type="inferred from homology"/>
<dbReference type="InterPro" id="IPR000209">
    <property type="entry name" value="Peptidase_S8/S53_dom"/>
</dbReference>
<dbReference type="PANTHER" id="PTHR43806">
    <property type="entry name" value="PEPTIDASE S8"/>
    <property type="match status" value="1"/>
</dbReference>
<dbReference type="RefSeq" id="WP_185042041.1">
    <property type="nucleotide sequence ID" value="NZ_BAABFG010000005.1"/>
</dbReference>
<feature type="active site" description="Charge relay system" evidence="5">
    <location>
        <position position="186"/>
    </location>
</feature>
<dbReference type="PROSITE" id="PS00138">
    <property type="entry name" value="SUBTILASE_SER"/>
    <property type="match status" value="1"/>
</dbReference>
<feature type="active site" description="Charge relay system" evidence="5">
    <location>
        <position position="147"/>
    </location>
</feature>
<accession>A0A7W7H083</accession>
<feature type="domain" description="Peptidase S8/S53" evidence="7">
    <location>
        <begin position="141"/>
        <end position="359"/>
    </location>
</feature>
<dbReference type="InterPro" id="IPR050131">
    <property type="entry name" value="Peptidase_S8_subtilisin-like"/>
</dbReference>
<gene>
    <name evidence="8" type="ORF">BJY16_005039</name>
</gene>
<name>A0A7W7H083_9ACTN</name>
<dbReference type="EMBL" id="JACHNB010000001">
    <property type="protein sequence ID" value="MBB4741580.1"/>
    <property type="molecule type" value="Genomic_DNA"/>
</dbReference>
<evidence type="ECO:0000256" key="2">
    <source>
        <dbReference type="ARBA" id="ARBA00022670"/>
    </source>
</evidence>
<dbReference type="Proteomes" id="UP000546162">
    <property type="component" value="Unassembled WGS sequence"/>
</dbReference>
<dbReference type="PROSITE" id="PS51892">
    <property type="entry name" value="SUBTILASE"/>
    <property type="match status" value="1"/>
</dbReference>
<protein>
    <recommendedName>
        <fullName evidence="7">Peptidase S8/S53 domain-containing protein</fullName>
    </recommendedName>
</protein>
<organism evidence="8 9">
    <name type="scientific">Actinoplanes octamycinicus</name>
    <dbReference type="NCBI Taxonomy" id="135948"/>
    <lineage>
        <taxon>Bacteria</taxon>
        <taxon>Bacillati</taxon>
        <taxon>Actinomycetota</taxon>
        <taxon>Actinomycetes</taxon>
        <taxon>Micromonosporales</taxon>
        <taxon>Micromonosporaceae</taxon>
        <taxon>Actinoplanes</taxon>
    </lineage>
</organism>
<evidence type="ECO:0000313" key="8">
    <source>
        <dbReference type="EMBL" id="MBB4741580.1"/>
    </source>
</evidence>
<dbReference type="PANTHER" id="PTHR43806:SF11">
    <property type="entry name" value="CEREVISIN-RELATED"/>
    <property type="match status" value="1"/>
</dbReference>
<evidence type="ECO:0000256" key="3">
    <source>
        <dbReference type="ARBA" id="ARBA00022801"/>
    </source>
</evidence>
<dbReference type="SUPFAM" id="SSF52743">
    <property type="entry name" value="Subtilisin-like"/>
    <property type="match status" value="1"/>
</dbReference>
<evidence type="ECO:0000259" key="7">
    <source>
        <dbReference type="Pfam" id="PF00082"/>
    </source>
</evidence>
<feature type="region of interest" description="Disordered" evidence="6">
    <location>
        <begin position="1"/>
        <end position="32"/>
    </location>
</feature>
<feature type="active site" description="Charge relay system" evidence="5">
    <location>
        <position position="347"/>
    </location>
</feature>
<reference evidence="8 9" key="1">
    <citation type="submission" date="2020-08" db="EMBL/GenBank/DDBJ databases">
        <title>Sequencing the genomes of 1000 actinobacteria strains.</title>
        <authorList>
            <person name="Klenk H.-P."/>
        </authorList>
    </citation>
    <scope>NUCLEOTIDE SEQUENCE [LARGE SCALE GENOMIC DNA]</scope>
    <source>
        <strain evidence="8 9">DSM 45809</strain>
    </source>
</reference>
<dbReference type="InterPro" id="IPR023828">
    <property type="entry name" value="Peptidase_S8_Ser-AS"/>
</dbReference>
<evidence type="ECO:0000256" key="4">
    <source>
        <dbReference type="ARBA" id="ARBA00022825"/>
    </source>
</evidence>
<dbReference type="Pfam" id="PF00082">
    <property type="entry name" value="Peptidase_S8"/>
    <property type="match status" value="1"/>
</dbReference>
<dbReference type="GO" id="GO:0006508">
    <property type="term" value="P:proteolysis"/>
    <property type="evidence" value="ECO:0007669"/>
    <property type="project" value="UniProtKB-KW"/>
</dbReference>
<evidence type="ECO:0000256" key="1">
    <source>
        <dbReference type="ARBA" id="ARBA00011073"/>
    </source>
</evidence>
<evidence type="ECO:0000256" key="5">
    <source>
        <dbReference type="PROSITE-ProRule" id="PRU01240"/>
    </source>
</evidence>